<keyword evidence="5 8" id="KW-0378">Hydrolase</keyword>
<dbReference type="GO" id="GO:0090729">
    <property type="term" value="F:toxin activity"/>
    <property type="evidence" value="ECO:0007669"/>
    <property type="project" value="UniProtKB-KW"/>
</dbReference>
<evidence type="ECO:0000256" key="6">
    <source>
        <dbReference type="ARBA" id="ARBA00022821"/>
    </source>
</evidence>
<dbReference type="PANTHER" id="PTHR33453:SF9">
    <property type="entry name" value="ALBUMIN B-32"/>
    <property type="match status" value="1"/>
</dbReference>
<dbReference type="Pfam" id="PF00161">
    <property type="entry name" value="RIP"/>
    <property type="match status" value="1"/>
</dbReference>
<comment type="caution">
    <text evidence="9">The sequence shown here is derived from an EMBL/GenBank/DDBJ whole genome shotgun (WGS) entry which is preliminary data.</text>
</comment>
<dbReference type="EC" id="3.2.2.22" evidence="3 8"/>
<evidence type="ECO:0000256" key="3">
    <source>
        <dbReference type="ARBA" id="ARBA00012001"/>
    </source>
</evidence>
<dbReference type="GO" id="GO:0030598">
    <property type="term" value="F:rRNA N-glycosylase activity"/>
    <property type="evidence" value="ECO:0007669"/>
    <property type="project" value="UniProtKB-EC"/>
</dbReference>
<dbReference type="Gene3D" id="3.40.420.10">
    <property type="entry name" value="Ricin (A subunit), domain 1"/>
    <property type="match status" value="1"/>
</dbReference>
<comment type="similarity">
    <text evidence="2">Belongs to the ribosome-inactivating protein family. Type 1 RIP subfamily.</text>
</comment>
<evidence type="ECO:0000256" key="1">
    <source>
        <dbReference type="ARBA" id="ARBA00000237"/>
    </source>
</evidence>
<dbReference type="GO" id="GO:0017148">
    <property type="term" value="P:negative regulation of translation"/>
    <property type="evidence" value="ECO:0007669"/>
    <property type="project" value="UniProtKB-KW"/>
</dbReference>
<gene>
    <name evidence="9" type="ORF">C2845_PM01G34650</name>
</gene>
<evidence type="ECO:0000313" key="10">
    <source>
        <dbReference type="Proteomes" id="UP000275267"/>
    </source>
</evidence>
<dbReference type="InterPro" id="IPR001574">
    <property type="entry name" value="Ribosome_inactivat_prot"/>
</dbReference>
<evidence type="ECO:0000313" key="9">
    <source>
        <dbReference type="EMBL" id="RLN40538.1"/>
    </source>
</evidence>
<dbReference type="GO" id="GO:0006952">
    <property type="term" value="P:defense response"/>
    <property type="evidence" value="ECO:0007669"/>
    <property type="project" value="UniProtKB-KW"/>
</dbReference>
<keyword evidence="10" id="KW-1185">Reference proteome</keyword>
<organism evidence="9 10">
    <name type="scientific">Panicum miliaceum</name>
    <name type="common">Proso millet</name>
    <name type="synonym">Broomcorn millet</name>
    <dbReference type="NCBI Taxonomy" id="4540"/>
    <lineage>
        <taxon>Eukaryota</taxon>
        <taxon>Viridiplantae</taxon>
        <taxon>Streptophyta</taxon>
        <taxon>Embryophyta</taxon>
        <taxon>Tracheophyta</taxon>
        <taxon>Spermatophyta</taxon>
        <taxon>Magnoliopsida</taxon>
        <taxon>Liliopsida</taxon>
        <taxon>Poales</taxon>
        <taxon>Poaceae</taxon>
        <taxon>PACMAD clade</taxon>
        <taxon>Panicoideae</taxon>
        <taxon>Panicodae</taxon>
        <taxon>Paniceae</taxon>
        <taxon>Panicinae</taxon>
        <taxon>Panicum</taxon>
        <taxon>Panicum sect. Panicum</taxon>
    </lineage>
</organism>
<evidence type="ECO:0000256" key="5">
    <source>
        <dbReference type="ARBA" id="ARBA00022801"/>
    </source>
</evidence>
<sequence>MANLSCESYEDFIGTLKAVVSGVDGSSQDLLAGHTVLPEQRPGRVPVEWIRLDLLGRGNMKISVLLRADNLYMVGFTNRSGNWYEMKNPYGRHMIPGSTFLRMGSSYPELLGYKKGKYGLLDLHLGMNFFLNAIGSLYNYPFNRIPDEYLGRILAGLIAMICEAQRIIPIRQRIAQFWQGNAYLNERHAKYTVTWGKMCLLLFCWKNNVQWDSNRDSELTEMKIRTPDDVLNVVDIIIWTRIFDINDPETSCTPRS</sequence>
<name>A0A3L6TMY5_PANMI</name>
<dbReference type="InterPro" id="IPR036041">
    <property type="entry name" value="Ribosome-inact_prot_sf"/>
</dbReference>
<dbReference type="OrthoDB" id="675370at2759"/>
<evidence type="ECO:0000256" key="2">
    <source>
        <dbReference type="ARBA" id="ARBA00008544"/>
    </source>
</evidence>
<proteinExistence type="inferred from homology"/>
<evidence type="ECO:0000256" key="4">
    <source>
        <dbReference type="ARBA" id="ARBA00022656"/>
    </source>
</evidence>
<keyword evidence="4 8" id="KW-0800">Toxin</keyword>
<dbReference type="SUPFAM" id="SSF56371">
    <property type="entry name" value="Ribosome inactivating proteins (RIP)"/>
    <property type="match status" value="1"/>
</dbReference>
<dbReference type="PANTHER" id="PTHR33453">
    <property type="match status" value="1"/>
</dbReference>
<keyword evidence="7 8" id="KW-0652">Protein synthesis inhibitor</keyword>
<dbReference type="AlphaFoldDB" id="A0A3L6TMY5"/>
<dbReference type="EMBL" id="PQIB02000001">
    <property type="protein sequence ID" value="RLN40538.1"/>
    <property type="molecule type" value="Genomic_DNA"/>
</dbReference>
<protein>
    <recommendedName>
        <fullName evidence="3 8">rRNA N-glycosylase</fullName>
        <ecNumber evidence="3 8">3.2.2.22</ecNumber>
    </recommendedName>
</protein>
<dbReference type="STRING" id="4540.A0A3L6TMY5"/>
<evidence type="ECO:0000256" key="8">
    <source>
        <dbReference type="RuleBase" id="RU004915"/>
    </source>
</evidence>
<accession>A0A3L6TMY5</accession>
<evidence type="ECO:0000256" key="7">
    <source>
        <dbReference type="ARBA" id="ARBA00023193"/>
    </source>
</evidence>
<comment type="catalytic activity">
    <reaction evidence="1 8">
        <text>Endohydrolysis of the N-glycosidic bond at one specific adenosine on the 28S rRNA.</text>
        <dbReference type="EC" id="3.2.2.22"/>
    </reaction>
</comment>
<reference evidence="10" key="1">
    <citation type="journal article" date="2019" name="Nat. Commun.">
        <title>The genome of broomcorn millet.</title>
        <authorList>
            <person name="Zou C."/>
            <person name="Miki D."/>
            <person name="Li D."/>
            <person name="Tang Q."/>
            <person name="Xiao L."/>
            <person name="Rajput S."/>
            <person name="Deng P."/>
            <person name="Jia W."/>
            <person name="Huang R."/>
            <person name="Zhang M."/>
            <person name="Sun Y."/>
            <person name="Hu J."/>
            <person name="Fu X."/>
            <person name="Schnable P.S."/>
            <person name="Li F."/>
            <person name="Zhang H."/>
            <person name="Feng B."/>
            <person name="Zhu X."/>
            <person name="Liu R."/>
            <person name="Schnable J.C."/>
            <person name="Zhu J.-K."/>
            <person name="Zhang H."/>
        </authorList>
    </citation>
    <scope>NUCLEOTIDE SEQUENCE [LARGE SCALE GENOMIC DNA]</scope>
</reference>
<keyword evidence="6 8" id="KW-0611">Plant defense</keyword>
<dbReference type="InterPro" id="IPR016138">
    <property type="entry name" value="Ribosome_inactivat_prot_sub1"/>
</dbReference>
<dbReference type="Proteomes" id="UP000275267">
    <property type="component" value="Unassembled WGS sequence"/>
</dbReference>